<evidence type="ECO:0008006" key="5">
    <source>
        <dbReference type="Google" id="ProtNLM"/>
    </source>
</evidence>
<sequence length="353" mass="38926">MTLRRHFSAIVVALFAPAFAPAASYDTANFTVEASTAKLAQEFGEWAETYRKEKALEWTGREMPQWPRRCPLQVQITQNSAGGATTFTFGQEGGRPVVTSLRMEIRGEKQQLLHSVLPHEVTHTVLAHYFGRPVPRWADEGGSVLSENDDERYNHDVRCRELLNAGRGIRLRVLFRMTEYPRDMIVLYAQGYSVSHYLVRKGGDGREGRGKLLQFLGMGMQGNNAESWNAAANKVYGFDTIDALEESWLTALKAPPDRVVARGTHSSAGLTSASAARTELRSSAAPTVPLLEPPVRAVRGTAPDRDRESARPTYLPPPDPSAFGSSPVVRPPQPEPPPPSLLLPPELPRPVKP</sequence>
<dbReference type="KEGG" id="gms:SOIL9_64160"/>
<feature type="region of interest" description="Disordered" evidence="1">
    <location>
        <begin position="263"/>
        <end position="353"/>
    </location>
</feature>
<dbReference type="Proteomes" id="UP000464178">
    <property type="component" value="Chromosome"/>
</dbReference>
<organism evidence="3 4">
    <name type="scientific">Gemmata massiliana</name>
    <dbReference type="NCBI Taxonomy" id="1210884"/>
    <lineage>
        <taxon>Bacteria</taxon>
        <taxon>Pseudomonadati</taxon>
        <taxon>Planctomycetota</taxon>
        <taxon>Planctomycetia</taxon>
        <taxon>Gemmatales</taxon>
        <taxon>Gemmataceae</taxon>
        <taxon>Gemmata</taxon>
    </lineage>
</organism>
<dbReference type="RefSeq" id="WP_162666313.1">
    <property type="nucleotide sequence ID" value="NZ_LR593886.1"/>
</dbReference>
<keyword evidence="4" id="KW-1185">Reference proteome</keyword>
<proteinExistence type="predicted"/>
<evidence type="ECO:0000313" key="4">
    <source>
        <dbReference type="Proteomes" id="UP000464178"/>
    </source>
</evidence>
<gene>
    <name evidence="3" type="ORF">SOIL9_64160</name>
</gene>
<dbReference type="EMBL" id="LR593886">
    <property type="protein sequence ID" value="VTR91298.1"/>
    <property type="molecule type" value="Genomic_DNA"/>
</dbReference>
<evidence type="ECO:0000256" key="1">
    <source>
        <dbReference type="SAM" id="MobiDB-lite"/>
    </source>
</evidence>
<name>A0A6P2CQI5_9BACT</name>
<evidence type="ECO:0000256" key="2">
    <source>
        <dbReference type="SAM" id="SignalP"/>
    </source>
</evidence>
<feature type="compositionally biased region" description="Pro residues" evidence="1">
    <location>
        <begin position="329"/>
        <end position="353"/>
    </location>
</feature>
<feature type="chain" id="PRO_5026876617" description="Peptidase MA-like domain-containing protein" evidence="2">
    <location>
        <begin position="23"/>
        <end position="353"/>
    </location>
</feature>
<dbReference type="AlphaFoldDB" id="A0A6P2CQI5"/>
<feature type="signal peptide" evidence="2">
    <location>
        <begin position="1"/>
        <end position="22"/>
    </location>
</feature>
<keyword evidence="2" id="KW-0732">Signal</keyword>
<evidence type="ECO:0000313" key="3">
    <source>
        <dbReference type="EMBL" id="VTR91298.1"/>
    </source>
</evidence>
<feature type="compositionally biased region" description="Polar residues" evidence="1">
    <location>
        <begin position="264"/>
        <end position="275"/>
    </location>
</feature>
<protein>
    <recommendedName>
        <fullName evidence="5">Peptidase MA-like domain-containing protein</fullName>
    </recommendedName>
</protein>
<reference evidence="3 4" key="1">
    <citation type="submission" date="2019-05" db="EMBL/GenBank/DDBJ databases">
        <authorList>
            <consortium name="Science for Life Laboratories"/>
        </authorList>
    </citation>
    <scope>NUCLEOTIDE SEQUENCE [LARGE SCALE GENOMIC DNA]</scope>
    <source>
        <strain evidence="3">Soil9</strain>
    </source>
</reference>
<accession>A0A6P2CQI5</accession>